<reference evidence="2 3" key="1">
    <citation type="submission" date="2019-04" db="EMBL/GenBank/DDBJ databases">
        <title>Genome sequence of Bacillus hwajinpoensis strain Y2.</title>
        <authorList>
            <person name="Fair J.L."/>
            <person name="Maclea K.S."/>
        </authorList>
    </citation>
    <scope>NUCLEOTIDE SEQUENCE [LARGE SCALE GENOMIC DNA]</scope>
    <source>
        <strain evidence="2 3">Y2</strain>
    </source>
</reference>
<dbReference type="Proteomes" id="UP000310541">
    <property type="component" value="Unassembled WGS sequence"/>
</dbReference>
<comment type="caution">
    <text evidence="2">The sequence shown here is derived from an EMBL/GenBank/DDBJ whole genome shotgun (WGS) entry which is preliminary data.</text>
</comment>
<evidence type="ECO:0000313" key="3">
    <source>
        <dbReference type="Proteomes" id="UP000310541"/>
    </source>
</evidence>
<dbReference type="InterPro" id="IPR041401">
    <property type="entry name" value="TseB-like_dom"/>
</dbReference>
<dbReference type="RefSeq" id="WP_136947238.1">
    <property type="nucleotide sequence ID" value="NZ_SWFM01000003.1"/>
</dbReference>
<protein>
    <recommendedName>
        <fullName evidence="1">Cell wall elongation regulator TseB-like domain-containing protein</fullName>
    </recommendedName>
</protein>
<dbReference type="Gene3D" id="3.10.450.40">
    <property type="match status" value="2"/>
</dbReference>
<proteinExistence type="predicted"/>
<name>A0A4U1MFY6_9BACL</name>
<dbReference type="EMBL" id="SWFM01000003">
    <property type="protein sequence ID" value="TKD69813.1"/>
    <property type="molecule type" value="Genomic_DNA"/>
</dbReference>
<dbReference type="OrthoDB" id="2381181at2"/>
<dbReference type="Pfam" id="PF17881">
    <property type="entry name" value="TseB"/>
    <property type="match status" value="1"/>
</dbReference>
<gene>
    <name evidence="2" type="ORF">FBF83_11095</name>
</gene>
<feature type="domain" description="Cell wall elongation regulator TseB-like" evidence="1">
    <location>
        <begin position="36"/>
        <end position="81"/>
    </location>
</feature>
<sequence>MKVIGIIAGVIFVLLIWQGVSFYHSVLDHPNQLEEKATQRAQSESLISTIDEAIHYHGTNEAYVVLKGPNKNGEEVFVFVPEKKAPLVTKKTNEGVTSDAIKNRISEQFSPREIIDIKPGIETNKEDQQVLVWEATFIDTDNRYTFAYYYFSNGEYWRSRTIRQS</sequence>
<evidence type="ECO:0000259" key="1">
    <source>
        <dbReference type="Pfam" id="PF17881"/>
    </source>
</evidence>
<dbReference type="SUPFAM" id="SSF54403">
    <property type="entry name" value="Cystatin/monellin"/>
    <property type="match status" value="2"/>
</dbReference>
<organism evidence="2 3">
    <name type="scientific">Guptibacillus hwajinpoensis</name>
    <dbReference type="NCBI Taxonomy" id="208199"/>
    <lineage>
        <taxon>Bacteria</taxon>
        <taxon>Bacillati</taxon>
        <taxon>Bacillota</taxon>
        <taxon>Bacilli</taxon>
        <taxon>Bacillales</taxon>
        <taxon>Guptibacillaceae</taxon>
        <taxon>Guptibacillus</taxon>
    </lineage>
</organism>
<dbReference type="InterPro" id="IPR046350">
    <property type="entry name" value="Cystatin_sf"/>
</dbReference>
<accession>A0A4U1MFY6</accession>
<evidence type="ECO:0000313" key="2">
    <source>
        <dbReference type="EMBL" id="TKD69813.1"/>
    </source>
</evidence>
<dbReference type="AlphaFoldDB" id="A0A4U1MFY6"/>